<evidence type="ECO:0000313" key="2">
    <source>
        <dbReference type="Proteomes" id="UP000295511"/>
    </source>
</evidence>
<gene>
    <name evidence="1" type="ORF">E1809_25505</name>
</gene>
<proteinExistence type="predicted"/>
<organism evidence="1 2">
    <name type="scientific">Arthrobacter terricola</name>
    <dbReference type="NCBI Taxonomy" id="2547396"/>
    <lineage>
        <taxon>Bacteria</taxon>
        <taxon>Bacillati</taxon>
        <taxon>Actinomycetota</taxon>
        <taxon>Actinomycetes</taxon>
        <taxon>Micrococcales</taxon>
        <taxon>Micrococcaceae</taxon>
        <taxon>Arthrobacter</taxon>
    </lineage>
</organism>
<accession>A0A4R5K8B4</accession>
<dbReference type="EMBL" id="SMRU01000059">
    <property type="protein sequence ID" value="TDF86878.1"/>
    <property type="molecule type" value="Genomic_DNA"/>
</dbReference>
<dbReference type="RefSeq" id="WP_133207035.1">
    <property type="nucleotide sequence ID" value="NZ_SMRU01000059.1"/>
</dbReference>
<evidence type="ECO:0008006" key="3">
    <source>
        <dbReference type="Google" id="ProtNLM"/>
    </source>
</evidence>
<dbReference type="OrthoDB" id="1954318at2"/>
<evidence type="ECO:0000313" key="1">
    <source>
        <dbReference type="EMBL" id="TDF86878.1"/>
    </source>
</evidence>
<dbReference type="Proteomes" id="UP000295511">
    <property type="component" value="Unassembled WGS sequence"/>
</dbReference>
<name>A0A4R5K8B4_9MICC</name>
<comment type="caution">
    <text evidence="1">The sequence shown here is derived from an EMBL/GenBank/DDBJ whole genome shotgun (WGS) entry which is preliminary data.</text>
</comment>
<keyword evidence="2" id="KW-1185">Reference proteome</keyword>
<dbReference type="AlphaFoldDB" id="A0A4R5K8B4"/>
<reference evidence="1 2" key="1">
    <citation type="submission" date="2019-03" db="EMBL/GenBank/DDBJ databases">
        <title>Whole genome sequence of Arthrobacter sp JH1-1.</title>
        <authorList>
            <person name="Trinh H.N."/>
        </authorList>
    </citation>
    <scope>NUCLEOTIDE SEQUENCE [LARGE SCALE GENOMIC DNA]</scope>
    <source>
        <strain evidence="1 2">JH1-1</strain>
    </source>
</reference>
<protein>
    <recommendedName>
        <fullName evidence="3">HK97 gp10 family phage protein</fullName>
    </recommendedName>
</protein>
<sequence length="118" mass="13239">MSIEWDFDLDLGKVTEEVLAAVPEASFKAMEHLREVAVSRAPLETGNLRAEAHTDADSDGATVKFDGPYARYQEFGVSKYGKPLRHEEGQSFYLTSSVFTEKDKVIEILGEELRQVIE</sequence>